<protein>
    <submittedName>
        <fullName evidence="2">Uncharacterized protein</fullName>
    </submittedName>
</protein>
<feature type="region of interest" description="Disordered" evidence="1">
    <location>
        <begin position="82"/>
        <end position="147"/>
    </location>
</feature>
<reference evidence="2 3" key="1">
    <citation type="journal article" date="2019" name="Nat. Commun.">
        <title>A new type of DNA phosphorothioation-based antiviral system in archaea.</title>
        <authorList>
            <person name="Xiong L."/>
            <person name="Liu S."/>
            <person name="Chen S."/>
            <person name="Xiao Y."/>
            <person name="Zhu B."/>
            <person name="Gao Y."/>
            <person name="Zhang Y."/>
            <person name="Chen B."/>
            <person name="Luo J."/>
            <person name="Deng Z."/>
            <person name="Chen X."/>
            <person name="Wang L."/>
            <person name="Chen S."/>
        </authorList>
    </citation>
    <scope>NUCLEOTIDE SEQUENCE [LARGE SCALE GENOMIC DNA]</scope>
    <source>
        <strain evidence="2 3">CBA1105</strain>
    </source>
</reference>
<dbReference type="OrthoDB" id="383039at2157"/>
<feature type="compositionally biased region" description="Acidic residues" evidence="1">
    <location>
        <begin position="82"/>
        <end position="112"/>
    </location>
</feature>
<evidence type="ECO:0000313" key="2">
    <source>
        <dbReference type="EMBL" id="QCC50982.1"/>
    </source>
</evidence>
<keyword evidence="3" id="KW-1185">Reference proteome</keyword>
<dbReference type="GeneID" id="39847571"/>
<dbReference type="Proteomes" id="UP000296706">
    <property type="component" value="Chromosome"/>
</dbReference>
<dbReference type="AlphaFoldDB" id="A0A4D6HD43"/>
<gene>
    <name evidence="2" type="ORF">DV733_06865</name>
</gene>
<name>A0A4D6HD43_9EURY</name>
<dbReference type="STRING" id="1457250.GCA_000755225_00111"/>
<dbReference type="RefSeq" id="WP_049995465.1">
    <property type="nucleotide sequence ID" value="NZ_CP031310.1"/>
</dbReference>
<evidence type="ECO:0000313" key="3">
    <source>
        <dbReference type="Proteomes" id="UP000296706"/>
    </source>
</evidence>
<dbReference type="EMBL" id="CP031310">
    <property type="protein sequence ID" value="QCC50982.1"/>
    <property type="molecule type" value="Genomic_DNA"/>
</dbReference>
<sequence length="178" mass="19650">MTLDAYPDDAEIVATNFKTDQQADAAETIAEEWPVDLDRLAEEGQHVKMFYKQVLDQFLGPADGDATFADLKDEYGSLEQWAEDGGDDEADSADDEEDEDAEVEVPDVEDIEPGAGVETAPDSSSDAQSAAKQAVEETMSVDVDASEDVDDRRRAWFRAGFREGVEFALENPELFERD</sequence>
<dbReference type="KEGG" id="hsn:DV733_06865"/>
<proteinExistence type="predicted"/>
<organism evidence="2 3">
    <name type="scientific">Halapricum salinum</name>
    <dbReference type="NCBI Taxonomy" id="1457250"/>
    <lineage>
        <taxon>Archaea</taxon>
        <taxon>Methanobacteriati</taxon>
        <taxon>Methanobacteriota</taxon>
        <taxon>Stenosarchaea group</taxon>
        <taxon>Halobacteria</taxon>
        <taxon>Halobacteriales</taxon>
        <taxon>Haloarculaceae</taxon>
        <taxon>Halapricum</taxon>
    </lineage>
</organism>
<feature type="compositionally biased region" description="Low complexity" evidence="1">
    <location>
        <begin position="122"/>
        <end position="133"/>
    </location>
</feature>
<evidence type="ECO:0000256" key="1">
    <source>
        <dbReference type="SAM" id="MobiDB-lite"/>
    </source>
</evidence>
<accession>A0A4D6HD43</accession>